<feature type="transmembrane region" description="Helical" evidence="14">
    <location>
        <begin position="192"/>
        <end position="214"/>
    </location>
</feature>
<reference evidence="15 16" key="1">
    <citation type="submission" date="2017-09" db="EMBL/GenBank/DDBJ databases">
        <title>Depth-based differentiation of microbial function through sediment-hosted aquifers and enrichment of novel symbionts in the deep terrestrial subsurface.</title>
        <authorList>
            <person name="Probst A.J."/>
            <person name="Ladd B."/>
            <person name="Jarett J.K."/>
            <person name="Geller-Mcgrath D.E."/>
            <person name="Sieber C.M."/>
            <person name="Emerson J.B."/>
            <person name="Anantharaman K."/>
            <person name="Thomas B.C."/>
            <person name="Malmstrom R."/>
            <person name="Stieglmeier M."/>
            <person name="Klingl A."/>
            <person name="Woyke T."/>
            <person name="Ryan C.M."/>
            <person name="Banfield J.F."/>
        </authorList>
    </citation>
    <scope>NUCLEOTIDE SEQUENCE [LARGE SCALE GENOMIC DNA]</scope>
    <source>
        <strain evidence="15">CG10_big_fil_rev_8_21_14_0_10_42_12</strain>
    </source>
</reference>
<evidence type="ECO:0000256" key="8">
    <source>
        <dbReference type="ARBA" id="ARBA00022989"/>
    </source>
</evidence>
<dbReference type="GO" id="GO:0050380">
    <property type="term" value="F:undecaprenyl-diphosphatase activity"/>
    <property type="evidence" value="ECO:0007669"/>
    <property type="project" value="UniProtKB-UniRule"/>
</dbReference>
<sequence length="270" mass="29592">MTFFHAIVISMTIFEAVIFGVVQGLTEFLPVSSSGHLVLLHEFFGTTIHNLSFDVMLHLATLLAVVVYFKKDIIHVVDVFKRMMMRQDVLHRERNLIVALVIGTIPAGLLGALFASTIEGAFRSTISVSIALIMGSILFVVAEKVSKRNKEITGKRGFFVGCFQALALIPGISRSGSTISGGLILGFTRDDAVRFSFLLSIPIILGAGIVEVFLGDNAFVFNVPIIIGACAAFISGLWAIHFLVKFLKGHTLMPFVWYRVVLALLLIFIF</sequence>
<evidence type="ECO:0000256" key="14">
    <source>
        <dbReference type="HAMAP-Rule" id="MF_01006"/>
    </source>
</evidence>
<evidence type="ECO:0000256" key="3">
    <source>
        <dbReference type="ARBA" id="ARBA00012374"/>
    </source>
</evidence>
<keyword evidence="9 14" id="KW-0472">Membrane</keyword>
<dbReference type="PANTHER" id="PTHR30622:SF4">
    <property type="entry name" value="UNDECAPRENYL-DIPHOSPHATASE"/>
    <property type="match status" value="1"/>
</dbReference>
<evidence type="ECO:0000256" key="5">
    <source>
        <dbReference type="ARBA" id="ARBA00022475"/>
    </source>
</evidence>
<comment type="catalytic activity">
    <reaction evidence="13 14">
        <text>di-trans,octa-cis-undecaprenyl diphosphate + H2O = di-trans,octa-cis-undecaprenyl phosphate + phosphate + H(+)</text>
        <dbReference type="Rhea" id="RHEA:28094"/>
        <dbReference type="ChEBI" id="CHEBI:15377"/>
        <dbReference type="ChEBI" id="CHEBI:15378"/>
        <dbReference type="ChEBI" id="CHEBI:43474"/>
        <dbReference type="ChEBI" id="CHEBI:58405"/>
        <dbReference type="ChEBI" id="CHEBI:60392"/>
        <dbReference type="EC" id="3.6.1.27"/>
    </reaction>
</comment>
<feature type="transmembrane region" description="Helical" evidence="14">
    <location>
        <begin position="121"/>
        <end position="142"/>
    </location>
</feature>
<protein>
    <recommendedName>
        <fullName evidence="4 14">Undecaprenyl-diphosphatase</fullName>
        <ecNumber evidence="3 14">3.6.1.27</ecNumber>
    </recommendedName>
    <alternativeName>
        <fullName evidence="12 14">Bacitracin resistance protein</fullName>
    </alternativeName>
    <alternativeName>
        <fullName evidence="11 14">Undecaprenyl pyrophosphate phosphatase</fullName>
    </alternativeName>
</protein>
<evidence type="ECO:0000256" key="1">
    <source>
        <dbReference type="ARBA" id="ARBA00004651"/>
    </source>
</evidence>
<feature type="transmembrane region" description="Helical" evidence="14">
    <location>
        <begin position="7"/>
        <end position="26"/>
    </location>
</feature>
<dbReference type="NCBIfam" id="TIGR00753">
    <property type="entry name" value="undec_PP_bacA"/>
    <property type="match status" value="1"/>
</dbReference>
<evidence type="ECO:0000256" key="2">
    <source>
        <dbReference type="ARBA" id="ARBA00010621"/>
    </source>
</evidence>
<gene>
    <name evidence="14 15" type="primary">uppP</name>
    <name evidence="15" type="ORF">COV34_02515</name>
</gene>
<name>A0A2H0QUI0_9BACT</name>
<feature type="transmembrane region" description="Helical" evidence="14">
    <location>
        <begin position="252"/>
        <end position="269"/>
    </location>
</feature>
<keyword evidence="14" id="KW-0573">Peptidoglycan synthesis</keyword>
<evidence type="ECO:0000256" key="11">
    <source>
        <dbReference type="ARBA" id="ARBA00032707"/>
    </source>
</evidence>
<evidence type="ECO:0000313" key="15">
    <source>
        <dbReference type="EMBL" id="PIR37938.1"/>
    </source>
</evidence>
<evidence type="ECO:0000256" key="12">
    <source>
        <dbReference type="ARBA" id="ARBA00032932"/>
    </source>
</evidence>
<evidence type="ECO:0000313" key="16">
    <source>
        <dbReference type="Proteomes" id="UP000231333"/>
    </source>
</evidence>
<keyword evidence="5 14" id="KW-1003">Cell membrane</keyword>
<evidence type="ECO:0000256" key="6">
    <source>
        <dbReference type="ARBA" id="ARBA00022692"/>
    </source>
</evidence>
<evidence type="ECO:0000256" key="10">
    <source>
        <dbReference type="ARBA" id="ARBA00023251"/>
    </source>
</evidence>
<feature type="transmembrane region" description="Helical" evidence="14">
    <location>
        <begin position="219"/>
        <end position="240"/>
    </location>
</feature>
<dbReference type="EC" id="3.6.1.27" evidence="3 14"/>
<keyword evidence="14" id="KW-0133">Cell shape</keyword>
<organism evidence="15 16">
    <name type="scientific">Candidatus Zambryskibacteria bacterium CG10_big_fil_rev_8_21_14_0_10_42_12</name>
    <dbReference type="NCBI Taxonomy" id="1975115"/>
    <lineage>
        <taxon>Bacteria</taxon>
        <taxon>Candidatus Zambryskiibacteriota</taxon>
    </lineage>
</organism>
<dbReference type="InterPro" id="IPR003824">
    <property type="entry name" value="UppP"/>
</dbReference>
<accession>A0A2H0QUI0</accession>
<keyword evidence="7 14" id="KW-0378">Hydrolase</keyword>
<dbReference type="PANTHER" id="PTHR30622">
    <property type="entry name" value="UNDECAPRENYL-DIPHOSPHATASE"/>
    <property type="match status" value="1"/>
</dbReference>
<dbReference type="Proteomes" id="UP000231333">
    <property type="component" value="Unassembled WGS sequence"/>
</dbReference>
<dbReference type="GO" id="GO:0071555">
    <property type="term" value="P:cell wall organization"/>
    <property type="evidence" value="ECO:0007669"/>
    <property type="project" value="UniProtKB-KW"/>
</dbReference>
<dbReference type="GO" id="GO:0005886">
    <property type="term" value="C:plasma membrane"/>
    <property type="evidence" value="ECO:0007669"/>
    <property type="project" value="UniProtKB-SubCell"/>
</dbReference>
<dbReference type="AlphaFoldDB" id="A0A2H0QUI0"/>
<dbReference type="GO" id="GO:0008360">
    <property type="term" value="P:regulation of cell shape"/>
    <property type="evidence" value="ECO:0007669"/>
    <property type="project" value="UniProtKB-KW"/>
</dbReference>
<comment type="function">
    <text evidence="14">Catalyzes the dephosphorylation of undecaprenyl diphosphate (UPP). Confers resistance to bacitracin.</text>
</comment>
<feature type="transmembrane region" description="Helical" evidence="14">
    <location>
        <begin position="154"/>
        <end position="172"/>
    </location>
</feature>
<proteinExistence type="inferred from homology"/>
<keyword evidence="8 14" id="KW-1133">Transmembrane helix</keyword>
<feature type="transmembrane region" description="Helical" evidence="14">
    <location>
        <begin position="55"/>
        <end position="74"/>
    </location>
</feature>
<evidence type="ECO:0000256" key="4">
    <source>
        <dbReference type="ARBA" id="ARBA00021581"/>
    </source>
</evidence>
<keyword evidence="14" id="KW-0961">Cell wall biogenesis/degradation</keyword>
<dbReference type="Pfam" id="PF02673">
    <property type="entry name" value="BacA"/>
    <property type="match status" value="1"/>
</dbReference>
<comment type="miscellaneous">
    <text evidence="14">Bacitracin is thought to be involved in the inhibition of peptidoglycan synthesis by sequestering undecaprenyl diphosphate, thereby reducing the pool of lipid carrier available.</text>
</comment>
<keyword evidence="6 14" id="KW-0812">Transmembrane</keyword>
<evidence type="ECO:0000256" key="7">
    <source>
        <dbReference type="ARBA" id="ARBA00022801"/>
    </source>
</evidence>
<feature type="transmembrane region" description="Helical" evidence="14">
    <location>
        <begin position="95"/>
        <end position="115"/>
    </location>
</feature>
<dbReference type="GO" id="GO:0009252">
    <property type="term" value="P:peptidoglycan biosynthetic process"/>
    <property type="evidence" value="ECO:0007669"/>
    <property type="project" value="UniProtKB-KW"/>
</dbReference>
<keyword evidence="10 14" id="KW-0046">Antibiotic resistance</keyword>
<dbReference type="GO" id="GO:0046677">
    <property type="term" value="P:response to antibiotic"/>
    <property type="evidence" value="ECO:0007669"/>
    <property type="project" value="UniProtKB-UniRule"/>
</dbReference>
<comment type="caution">
    <text evidence="15">The sequence shown here is derived from an EMBL/GenBank/DDBJ whole genome shotgun (WGS) entry which is preliminary data.</text>
</comment>
<dbReference type="HAMAP" id="MF_01006">
    <property type="entry name" value="Undec_diphosphatase"/>
    <property type="match status" value="1"/>
</dbReference>
<comment type="similarity">
    <text evidence="2 14">Belongs to the UppP family.</text>
</comment>
<evidence type="ECO:0000256" key="13">
    <source>
        <dbReference type="ARBA" id="ARBA00047594"/>
    </source>
</evidence>
<dbReference type="EMBL" id="PCXL01000013">
    <property type="protein sequence ID" value="PIR37938.1"/>
    <property type="molecule type" value="Genomic_DNA"/>
</dbReference>
<comment type="subcellular location">
    <subcellularLocation>
        <location evidence="1 14">Cell membrane</location>
        <topology evidence="1 14">Multi-pass membrane protein</topology>
    </subcellularLocation>
</comment>
<evidence type="ECO:0000256" key="9">
    <source>
        <dbReference type="ARBA" id="ARBA00023136"/>
    </source>
</evidence>